<protein>
    <submittedName>
        <fullName evidence="1">Abi family protein</fullName>
    </submittedName>
</protein>
<geneLocation type="plasmid" evidence="1 2">
    <name>pM138.2</name>
</geneLocation>
<organism evidence="1 2">
    <name type="scientific">Salinivibrio costicola</name>
    <name type="common">Vibrio costicola</name>
    <dbReference type="NCBI Taxonomy" id="51367"/>
    <lineage>
        <taxon>Bacteria</taxon>
        <taxon>Pseudomonadati</taxon>
        <taxon>Pseudomonadota</taxon>
        <taxon>Gammaproteobacteria</taxon>
        <taxon>Vibrionales</taxon>
        <taxon>Vibrionaceae</taxon>
        <taxon>Salinivibrio</taxon>
    </lineage>
</organism>
<gene>
    <name evidence="1" type="ORF">HBA18_16655</name>
</gene>
<keyword evidence="1" id="KW-0614">Plasmid</keyword>
<dbReference type="InterPro" id="IPR011664">
    <property type="entry name" value="Abi_system_AbiD/AbiF-like"/>
</dbReference>
<keyword evidence="2" id="KW-1185">Reference proteome</keyword>
<dbReference type="Pfam" id="PF07751">
    <property type="entry name" value="Abi_2"/>
    <property type="match status" value="1"/>
</dbReference>
<dbReference type="Proteomes" id="UP000501408">
    <property type="component" value="Plasmid pM138.2"/>
</dbReference>
<evidence type="ECO:0000313" key="2">
    <source>
        <dbReference type="Proteomes" id="UP000501408"/>
    </source>
</evidence>
<proteinExistence type="predicted"/>
<dbReference type="EMBL" id="CP050269">
    <property type="protein sequence ID" value="QIR08055.1"/>
    <property type="molecule type" value="Genomic_DNA"/>
</dbReference>
<sequence length="328" mass="38242">MSVLSARVPYNKPYMSAAELCDKLVGQGITVADRDFAARVLKRCSYYRFKAYLLPFSESSSHPRRYQAGTTFEQCYALYQFDEALRNLVFDVVGKVEVGIRSGFEEWMTKQTKNRFWYLDSALFKENGEQVKTVSRVRDMFKDSKEQFAEHYRSKYYNDYCPFFRDLPPGWVAIELMTFGNVSKLMRSLQSDQVNALKMNRFAKTLNVEKYQTLCAWVDAIHQVRNHCAHHSRLFNRNLPAPTAIKRILSPDVALVRTRPDPTKREEDQLNRLYTVLAAVQQLYNGLGYDAPLGPTLAELFERYPVAKRFMPSMGFPTDWENEPLFFR</sequence>
<name>A0ABX6KBP9_SALCS</name>
<evidence type="ECO:0000313" key="1">
    <source>
        <dbReference type="EMBL" id="QIR08055.1"/>
    </source>
</evidence>
<reference evidence="1 2" key="1">
    <citation type="submission" date="2020-03" db="EMBL/GenBank/DDBJ databases">
        <title>Genome mining reveals the biosynthetic pathways of PHA and ectoines of the halophilic strain Salinivibrio costicola M318 isolated from fermented shrimp paste.</title>
        <authorList>
            <person name="Doan T.V."/>
            <person name="Tran L.T."/>
            <person name="Trieu T.A."/>
            <person name="Nguyen Q.V."/>
            <person name="Quach T.N."/>
            <person name="Phi T.Q."/>
            <person name="Kumar S."/>
        </authorList>
    </citation>
    <scope>NUCLEOTIDE SEQUENCE [LARGE SCALE GENOMIC DNA]</scope>
    <source>
        <strain evidence="1 2">M318</strain>
        <plasmid evidence="1 2">pM138.2</plasmid>
    </source>
</reference>
<accession>A0ABX6KBP9</accession>